<comment type="caution">
    <text evidence="2">The sequence shown here is derived from an EMBL/GenBank/DDBJ whole genome shotgun (WGS) entry which is preliminary data.</text>
</comment>
<accession>A0AAV1I8C3</accession>
<protein>
    <submittedName>
        <fullName evidence="2">Uncharacterized protein</fullName>
    </submittedName>
</protein>
<feature type="region of interest" description="Disordered" evidence="1">
    <location>
        <begin position="1"/>
        <end position="49"/>
    </location>
</feature>
<name>A0AAV1I8C3_9CHLO</name>
<dbReference type="Proteomes" id="UP001314263">
    <property type="component" value="Unassembled WGS sequence"/>
</dbReference>
<organism evidence="2 3">
    <name type="scientific">Coccomyxa viridis</name>
    <dbReference type="NCBI Taxonomy" id="1274662"/>
    <lineage>
        <taxon>Eukaryota</taxon>
        <taxon>Viridiplantae</taxon>
        <taxon>Chlorophyta</taxon>
        <taxon>core chlorophytes</taxon>
        <taxon>Trebouxiophyceae</taxon>
        <taxon>Trebouxiophyceae incertae sedis</taxon>
        <taxon>Coccomyxaceae</taxon>
        <taxon>Coccomyxa</taxon>
    </lineage>
</organism>
<dbReference type="EMBL" id="CAUYUE010000009">
    <property type="protein sequence ID" value="CAK0783601.1"/>
    <property type="molecule type" value="Genomic_DNA"/>
</dbReference>
<sequence>MARGATWGPWPPPHAHGSAQQQCPIAQAGPGKGPGQPMTPNAVARQRSDSHFSDAVTGCRVQFCRLMVITKHKLVPFWCKGILGVQGMGSLSSQWIYDTIDTALVGQGKLGGPRWCPSQGLQSQRS</sequence>
<evidence type="ECO:0000256" key="1">
    <source>
        <dbReference type="SAM" id="MobiDB-lite"/>
    </source>
</evidence>
<dbReference type="AlphaFoldDB" id="A0AAV1I8C3"/>
<evidence type="ECO:0000313" key="3">
    <source>
        <dbReference type="Proteomes" id="UP001314263"/>
    </source>
</evidence>
<evidence type="ECO:0000313" key="2">
    <source>
        <dbReference type="EMBL" id="CAK0783601.1"/>
    </source>
</evidence>
<gene>
    <name evidence="2" type="ORF">CVIRNUC_006800</name>
</gene>
<proteinExistence type="predicted"/>
<keyword evidence="3" id="KW-1185">Reference proteome</keyword>
<reference evidence="2 3" key="1">
    <citation type="submission" date="2023-10" db="EMBL/GenBank/DDBJ databases">
        <authorList>
            <person name="Maclean D."/>
            <person name="Macfadyen A."/>
        </authorList>
    </citation>
    <scope>NUCLEOTIDE SEQUENCE [LARGE SCALE GENOMIC DNA]</scope>
</reference>